<dbReference type="Gene3D" id="2.60.120.1440">
    <property type="match status" value="1"/>
</dbReference>
<evidence type="ECO:0000259" key="2">
    <source>
        <dbReference type="Pfam" id="PF04773"/>
    </source>
</evidence>
<keyword evidence="1" id="KW-0472">Membrane</keyword>
<accession>A0ABT2ISL7</accession>
<evidence type="ECO:0000313" key="3">
    <source>
        <dbReference type="EMBL" id="MCT2561826.1"/>
    </source>
</evidence>
<keyword evidence="1" id="KW-1133">Transmembrane helix</keyword>
<feature type="transmembrane region" description="Helical" evidence="1">
    <location>
        <begin position="47"/>
        <end position="68"/>
    </location>
</feature>
<dbReference type="InterPro" id="IPR006860">
    <property type="entry name" value="FecR"/>
</dbReference>
<dbReference type="EMBL" id="JAOAMU010000002">
    <property type="protein sequence ID" value="MCT2561826.1"/>
    <property type="molecule type" value="Genomic_DNA"/>
</dbReference>
<name>A0ABT2ISL7_9FLAO</name>
<keyword evidence="1" id="KW-0812">Transmembrane</keyword>
<gene>
    <name evidence="3" type="ORF">N0B48_08015</name>
</gene>
<evidence type="ECO:0000313" key="4">
    <source>
        <dbReference type="Proteomes" id="UP001525566"/>
    </source>
</evidence>
<feature type="domain" description="FecR protein" evidence="2">
    <location>
        <begin position="77"/>
        <end position="164"/>
    </location>
</feature>
<proteinExistence type="predicted"/>
<dbReference type="Proteomes" id="UP001525566">
    <property type="component" value="Unassembled WGS sequence"/>
</dbReference>
<keyword evidence="4" id="KW-1185">Reference proteome</keyword>
<reference evidence="3 4" key="1">
    <citation type="submission" date="2022-09" db="EMBL/GenBank/DDBJ databases">
        <title>Chryseobacterium oleae sp.nov., isolated from the inter-root soil of Pyrola calliantha H. Andr. in Tibet.</title>
        <authorList>
            <person name="Li Z."/>
        </authorList>
    </citation>
    <scope>NUCLEOTIDE SEQUENCE [LARGE SCALE GENOMIC DNA]</scope>
    <source>
        <strain evidence="4">pc1-10</strain>
    </source>
</reference>
<sequence>MNENDNHNPIENLVPPTSKEVDQAWENVISRIRIHEREKRRKKIFKYSIAASAAVILMIGSLVGYHTFFKPDIYLAEQSNSSIKLSDGTMVTLFKGARLTVEKSFPSDTREVQLQGDALFEVAKSKEHPFIVHGLNYETKVLGTVFKVMQDGSTFKVDLFDGQVAIKKANTKEEYFLTPNKTFNNYGKPDVAAITPLKEHTVTMDPYKAHDSMIRLSFSECSIKNAIEVVEKTYHVKVEYPAQYADRKISLDNVNVSPAAILGTISAHLDLKLNIYDTTYRLEK</sequence>
<dbReference type="PANTHER" id="PTHR30273:SF2">
    <property type="entry name" value="PROTEIN FECR"/>
    <property type="match status" value="1"/>
</dbReference>
<dbReference type="InterPro" id="IPR012373">
    <property type="entry name" value="Ferrdict_sens_TM"/>
</dbReference>
<comment type="caution">
    <text evidence="3">The sequence shown here is derived from an EMBL/GenBank/DDBJ whole genome shotgun (WGS) entry which is preliminary data.</text>
</comment>
<dbReference type="Pfam" id="PF04773">
    <property type="entry name" value="FecR"/>
    <property type="match status" value="1"/>
</dbReference>
<protein>
    <submittedName>
        <fullName evidence="3">FecR family protein</fullName>
    </submittedName>
</protein>
<evidence type="ECO:0000256" key="1">
    <source>
        <dbReference type="SAM" id="Phobius"/>
    </source>
</evidence>
<organism evidence="3 4">
    <name type="scientific">Chryseobacterium herbae</name>
    <dbReference type="NCBI Taxonomy" id="2976476"/>
    <lineage>
        <taxon>Bacteria</taxon>
        <taxon>Pseudomonadati</taxon>
        <taxon>Bacteroidota</taxon>
        <taxon>Flavobacteriia</taxon>
        <taxon>Flavobacteriales</taxon>
        <taxon>Weeksellaceae</taxon>
        <taxon>Chryseobacterium group</taxon>
        <taxon>Chryseobacterium</taxon>
    </lineage>
</organism>
<dbReference type="PANTHER" id="PTHR30273">
    <property type="entry name" value="PERIPLASMIC SIGNAL SENSOR AND SIGMA FACTOR ACTIVATOR FECR-RELATED"/>
    <property type="match status" value="1"/>
</dbReference>
<dbReference type="RefSeq" id="WP_259838103.1">
    <property type="nucleotide sequence ID" value="NZ_JAOAMU010000002.1"/>
</dbReference>